<keyword evidence="1 2" id="KW-0732">Signal</keyword>
<organism evidence="4 5">
    <name type="scientific">Pseudomonas nitroreducens</name>
    <dbReference type="NCBI Taxonomy" id="46680"/>
    <lineage>
        <taxon>Bacteria</taxon>
        <taxon>Pseudomonadati</taxon>
        <taxon>Pseudomonadota</taxon>
        <taxon>Gammaproteobacteria</taxon>
        <taxon>Pseudomonadales</taxon>
        <taxon>Pseudomonadaceae</taxon>
        <taxon>Pseudomonas</taxon>
    </lineage>
</organism>
<dbReference type="EMBL" id="NJBA01000007">
    <property type="protein sequence ID" value="OWP48994.1"/>
    <property type="molecule type" value="Genomic_DNA"/>
</dbReference>
<feature type="chain" id="PRO_5011286288" evidence="2">
    <location>
        <begin position="21"/>
        <end position="165"/>
    </location>
</feature>
<evidence type="ECO:0000256" key="1">
    <source>
        <dbReference type="ARBA" id="ARBA00022729"/>
    </source>
</evidence>
<accession>A0A246F722</accession>
<evidence type="ECO:0000259" key="3">
    <source>
        <dbReference type="Pfam" id="PF13505"/>
    </source>
</evidence>
<dbReference type="Gene3D" id="2.40.160.20">
    <property type="match status" value="1"/>
</dbReference>
<dbReference type="eggNOG" id="COG3637">
    <property type="taxonomic scope" value="Bacteria"/>
</dbReference>
<sequence length="165" mass="18258">MRLSKLLCALALTAPALVMADDRGLYVGGGVTRLEIDDRSFDDQDDSYKLYAGYRLNNYLSFEGAVVDFGEMSDDRRHFDGQSVQANVHLGFPIGQRIRLYGIAGVHAWHADDDVAGKSDDVDPLYGFGGEVDVLGGLGLRLEQEYLDVGDIDLDQTTLSAYWRF</sequence>
<reference evidence="4 5" key="1">
    <citation type="submission" date="2017-06" db="EMBL/GenBank/DDBJ databases">
        <title>Draft genome of Pseudomonas nitroreducens DF05.</title>
        <authorList>
            <person name="Iyer R."/>
        </authorList>
    </citation>
    <scope>NUCLEOTIDE SEQUENCE [LARGE SCALE GENOMIC DNA]</scope>
    <source>
        <strain evidence="4 5">DF05</strain>
    </source>
</reference>
<name>A0A246F722_PSENT</name>
<gene>
    <name evidence="4" type="ORF">CEG18_19835</name>
</gene>
<dbReference type="Pfam" id="PF13505">
    <property type="entry name" value="OMP_b-brl"/>
    <property type="match status" value="1"/>
</dbReference>
<proteinExistence type="predicted"/>
<evidence type="ECO:0000313" key="4">
    <source>
        <dbReference type="EMBL" id="OWP48994.1"/>
    </source>
</evidence>
<feature type="domain" description="Outer membrane protein beta-barrel" evidence="3">
    <location>
        <begin position="6"/>
        <end position="165"/>
    </location>
</feature>
<comment type="caution">
    <text evidence="4">The sequence shown here is derived from an EMBL/GenBank/DDBJ whole genome shotgun (WGS) entry which is preliminary data.</text>
</comment>
<dbReference type="AlphaFoldDB" id="A0A246F722"/>
<dbReference type="RefSeq" id="WP_017520766.1">
    <property type="nucleotide sequence ID" value="NZ_CP189774.1"/>
</dbReference>
<dbReference type="InterPro" id="IPR027385">
    <property type="entry name" value="Beta-barrel_OMP"/>
</dbReference>
<feature type="signal peptide" evidence="2">
    <location>
        <begin position="1"/>
        <end position="20"/>
    </location>
</feature>
<dbReference type="InterPro" id="IPR011250">
    <property type="entry name" value="OMP/PagP_B-barrel"/>
</dbReference>
<dbReference type="STRING" id="46680.GCA_000807755_06934"/>
<protein>
    <submittedName>
        <fullName evidence="4">Porin</fullName>
    </submittedName>
</protein>
<dbReference type="SUPFAM" id="SSF56925">
    <property type="entry name" value="OMPA-like"/>
    <property type="match status" value="1"/>
</dbReference>
<evidence type="ECO:0000313" key="5">
    <source>
        <dbReference type="Proteomes" id="UP000198145"/>
    </source>
</evidence>
<evidence type="ECO:0000256" key="2">
    <source>
        <dbReference type="SAM" id="SignalP"/>
    </source>
</evidence>
<dbReference type="Proteomes" id="UP000198145">
    <property type="component" value="Unassembled WGS sequence"/>
</dbReference>